<sequence length="124" mass="13747">MFTQAMGQATSVSEESKRAAIEQLNEEGNVLFGSRKFSAGMLQFLILYTGPILMTKYTSPEYFRVGNDVAEPFSVEILKDFPLDKGGMVSLFFAGGGDARYLYATIIDLHESGKRIMPPLPPRE</sequence>
<gene>
    <name evidence="1" type="ORF">Bfra_005676</name>
</gene>
<dbReference type="AlphaFoldDB" id="A0A8H6ARJ8"/>
<protein>
    <submittedName>
        <fullName evidence="1">Uncharacterized protein</fullName>
    </submittedName>
</protein>
<dbReference type="Proteomes" id="UP000531561">
    <property type="component" value="Unassembled WGS sequence"/>
</dbReference>
<accession>A0A8H6ARJ8</accession>
<proteinExistence type="predicted"/>
<dbReference type="EMBL" id="JABFCT010000010">
    <property type="protein sequence ID" value="KAF5872319.1"/>
    <property type="molecule type" value="Genomic_DNA"/>
</dbReference>
<dbReference type="GeneID" id="59259747"/>
<evidence type="ECO:0000313" key="2">
    <source>
        <dbReference type="Proteomes" id="UP000531561"/>
    </source>
</evidence>
<dbReference type="RefSeq" id="XP_037191265.1">
    <property type="nucleotide sequence ID" value="XM_037336055.1"/>
</dbReference>
<reference evidence="1 2" key="1">
    <citation type="journal article" date="2020" name="Phytopathology">
        <title>A high-quality genome resource of Botrytis fragariae, a new and rapidly spreading fungal pathogen causing strawberry gray mold in the U.S.A.</title>
        <authorList>
            <person name="Wu Y."/>
            <person name="Saski C.A."/>
            <person name="Schnabel G."/>
            <person name="Xiao S."/>
            <person name="Hu M."/>
        </authorList>
    </citation>
    <scope>NUCLEOTIDE SEQUENCE [LARGE SCALE GENOMIC DNA]</scope>
    <source>
        <strain evidence="1 2">BVB16</strain>
    </source>
</reference>
<dbReference type="OrthoDB" id="2423701at2759"/>
<name>A0A8H6ARJ8_9HELO</name>
<comment type="caution">
    <text evidence="1">The sequence shown here is derived from an EMBL/GenBank/DDBJ whole genome shotgun (WGS) entry which is preliminary data.</text>
</comment>
<organism evidence="1 2">
    <name type="scientific">Botrytis fragariae</name>
    <dbReference type="NCBI Taxonomy" id="1964551"/>
    <lineage>
        <taxon>Eukaryota</taxon>
        <taxon>Fungi</taxon>
        <taxon>Dikarya</taxon>
        <taxon>Ascomycota</taxon>
        <taxon>Pezizomycotina</taxon>
        <taxon>Leotiomycetes</taxon>
        <taxon>Helotiales</taxon>
        <taxon>Sclerotiniaceae</taxon>
        <taxon>Botrytis</taxon>
    </lineage>
</organism>
<evidence type="ECO:0000313" key="1">
    <source>
        <dbReference type="EMBL" id="KAF5872319.1"/>
    </source>
</evidence>
<keyword evidence="2" id="KW-1185">Reference proteome</keyword>